<evidence type="ECO:0000259" key="2">
    <source>
        <dbReference type="Pfam" id="PF12776"/>
    </source>
</evidence>
<dbReference type="AlphaFoldDB" id="A0AB40AHU8"/>
<dbReference type="InterPro" id="IPR024752">
    <property type="entry name" value="Myb/SANT-like_dom"/>
</dbReference>
<organism evidence="3 4">
    <name type="scientific">Dioscorea cayennensis subsp. rotundata</name>
    <name type="common">White Guinea yam</name>
    <name type="synonym">Dioscorea rotundata</name>
    <dbReference type="NCBI Taxonomy" id="55577"/>
    <lineage>
        <taxon>Eukaryota</taxon>
        <taxon>Viridiplantae</taxon>
        <taxon>Streptophyta</taxon>
        <taxon>Embryophyta</taxon>
        <taxon>Tracheophyta</taxon>
        <taxon>Spermatophyta</taxon>
        <taxon>Magnoliopsida</taxon>
        <taxon>Liliopsida</taxon>
        <taxon>Dioscoreales</taxon>
        <taxon>Dioscoreaceae</taxon>
        <taxon>Dioscorea</taxon>
    </lineage>
</organism>
<sequence>MATQVENGLKCDKTFKPQAIHAAIRALRENFGKDCTESNIHNHLRTLKRNWAIISRLREMSGVGWDEENKKIIMGEEECMTYLMRHPNEEPYINKPIEDYDLLEVVCGNDHVTGRFARDSIETPPTDDSVPKFSKDNFNIGLTQEDLVHGQFDNNFGFETPSPTPNSSTSCTLKKHKQERKAKRDASADSRLWHKS</sequence>
<accession>A0AB40AHU8</accession>
<dbReference type="Pfam" id="PF12776">
    <property type="entry name" value="Myb_DNA-bind_3"/>
    <property type="match status" value="1"/>
</dbReference>
<feature type="domain" description="Myb/SANT-like" evidence="2">
    <location>
        <begin position="1"/>
        <end position="77"/>
    </location>
</feature>
<feature type="compositionally biased region" description="Basic and acidic residues" evidence="1">
    <location>
        <begin position="182"/>
        <end position="196"/>
    </location>
</feature>
<proteinExistence type="predicted"/>
<evidence type="ECO:0000313" key="4">
    <source>
        <dbReference type="RefSeq" id="XP_039114527.1"/>
    </source>
</evidence>
<evidence type="ECO:0000313" key="3">
    <source>
        <dbReference type="Proteomes" id="UP001515500"/>
    </source>
</evidence>
<protein>
    <submittedName>
        <fullName evidence="4">Uncharacterized protein LOC120249891</fullName>
    </submittedName>
</protein>
<keyword evidence="3" id="KW-1185">Reference proteome</keyword>
<dbReference type="RefSeq" id="XP_039114527.1">
    <property type="nucleotide sequence ID" value="XM_039258593.1"/>
</dbReference>
<dbReference type="PANTHER" id="PTHR46929">
    <property type="entry name" value="EXPRESSED PROTEIN"/>
    <property type="match status" value="1"/>
</dbReference>
<gene>
    <name evidence="4" type="primary">LOC120249891</name>
</gene>
<evidence type="ECO:0000256" key="1">
    <source>
        <dbReference type="SAM" id="MobiDB-lite"/>
    </source>
</evidence>
<dbReference type="GeneID" id="120249891"/>
<name>A0AB40AHU8_DIOCR</name>
<feature type="region of interest" description="Disordered" evidence="1">
    <location>
        <begin position="152"/>
        <end position="196"/>
    </location>
</feature>
<reference evidence="4" key="1">
    <citation type="submission" date="2025-08" db="UniProtKB">
        <authorList>
            <consortium name="RefSeq"/>
        </authorList>
    </citation>
    <scope>IDENTIFICATION</scope>
</reference>
<dbReference type="PANTHER" id="PTHR46929:SF3">
    <property type="entry name" value="MYB_SANT-LIKE DOMAIN-CONTAINING PROTEIN"/>
    <property type="match status" value="1"/>
</dbReference>
<dbReference type="Proteomes" id="UP001515500">
    <property type="component" value="Chromosome 3"/>
</dbReference>